<evidence type="ECO:0000256" key="3">
    <source>
        <dbReference type="ARBA" id="ARBA00022691"/>
    </source>
</evidence>
<dbReference type="GO" id="GO:0008168">
    <property type="term" value="F:methyltransferase activity"/>
    <property type="evidence" value="ECO:0007669"/>
    <property type="project" value="UniProtKB-KW"/>
</dbReference>
<dbReference type="RefSeq" id="WP_128314305.1">
    <property type="nucleotide sequence ID" value="NZ_JAAALW010000008.1"/>
</dbReference>
<keyword evidence="3" id="KW-0949">S-adenosyl-L-methionine</keyword>
<dbReference type="SUPFAM" id="SSF53335">
    <property type="entry name" value="S-adenosyl-L-methionine-dependent methyltransferases"/>
    <property type="match status" value="1"/>
</dbReference>
<feature type="domain" description="Methyltransferase" evidence="4">
    <location>
        <begin position="38"/>
        <end position="149"/>
    </location>
</feature>
<protein>
    <submittedName>
        <fullName evidence="5">Class I SAM-dependent methyltransferase</fullName>
    </submittedName>
</protein>
<evidence type="ECO:0000256" key="2">
    <source>
        <dbReference type="ARBA" id="ARBA00022679"/>
    </source>
</evidence>
<dbReference type="Pfam" id="PF13847">
    <property type="entry name" value="Methyltransf_31"/>
    <property type="match status" value="1"/>
</dbReference>
<dbReference type="PANTHER" id="PTHR43464">
    <property type="entry name" value="METHYLTRANSFERASE"/>
    <property type="match status" value="1"/>
</dbReference>
<evidence type="ECO:0000313" key="6">
    <source>
        <dbReference type="Proteomes" id="UP001161704"/>
    </source>
</evidence>
<dbReference type="AlphaFoldDB" id="A0AA42REE9"/>
<dbReference type="PANTHER" id="PTHR43464:SF19">
    <property type="entry name" value="UBIQUINONE BIOSYNTHESIS O-METHYLTRANSFERASE, MITOCHONDRIAL"/>
    <property type="match status" value="1"/>
</dbReference>
<evidence type="ECO:0000259" key="4">
    <source>
        <dbReference type="Pfam" id="PF13847"/>
    </source>
</evidence>
<accession>A0AA42REE9</accession>
<keyword evidence="2" id="KW-0808">Transferase</keyword>
<dbReference type="CDD" id="cd02440">
    <property type="entry name" value="AdoMet_MTases"/>
    <property type="match status" value="1"/>
</dbReference>
<dbReference type="Proteomes" id="UP001161704">
    <property type="component" value="Unassembled WGS sequence"/>
</dbReference>
<keyword evidence="1 5" id="KW-0489">Methyltransferase</keyword>
<organism evidence="5 6">
    <name type="scientific">Aeromonas caviae</name>
    <name type="common">Aeromonas punctata</name>
    <dbReference type="NCBI Taxonomy" id="648"/>
    <lineage>
        <taxon>Bacteria</taxon>
        <taxon>Pseudomonadati</taxon>
        <taxon>Pseudomonadota</taxon>
        <taxon>Gammaproteobacteria</taxon>
        <taxon>Aeromonadales</taxon>
        <taxon>Aeromonadaceae</taxon>
        <taxon>Aeromonas</taxon>
    </lineage>
</organism>
<proteinExistence type="predicted"/>
<dbReference type="EMBL" id="JAOCIZ010000099">
    <property type="protein sequence ID" value="MDH1507137.1"/>
    <property type="molecule type" value="Genomic_DNA"/>
</dbReference>
<sequence>MLNKDIWDMVFSNQEWGKYPSEDLIRFIARNFYKVENRKNVKILELGCGPGANIWYLAREGFSFCGVDCSSIAIEQAIQRLDREFSDWRQRGELIVGDINNLPYQNETFDAVIDNECVSCCDFTTSTSIYNEAWRVTKYNGKLYSRTFASGSWGDGSGEQVGFNRWICTEGPLAGKGACRFTSMEDIENLIPHYHIDSIEQVCRTENNMKNKVLELLILGSKV</sequence>
<comment type="caution">
    <text evidence="5">The sequence shown here is derived from an EMBL/GenBank/DDBJ whole genome shotgun (WGS) entry which is preliminary data.</text>
</comment>
<reference evidence="5" key="1">
    <citation type="submission" date="2022-09" db="EMBL/GenBank/DDBJ databases">
        <title>Intensive care unit water sources are persistently colonized with multi-drug resistant bacteria and are the site of extensive horizontal gene transfer of antibiotic resistance genes.</title>
        <authorList>
            <person name="Diorio-Toth L."/>
        </authorList>
    </citation>
    <scope>NUCLEOTIDE SEQUENCE</scope>
    <source>
        <strain evidence="5">GD03710</strain>
    </source>
</reference>
<name>A0AA42REE9_AERCA</name>
<dbReference type="InterPro" id="IPR029063">
    <property type="entry name" value="SAM-dependent_MTases_sf"/>
</dbReference>
<dbReference type="Gene3D" id="3.40.50.150">
    <property type="entry name" value="Vaccinia Virus protein VP39"/>
    <property type="match status" value="1"/>
</dbReference>
<dbReference type="InterPro" id="IPR025714">
    <property type="entry name" value="Methyltranfer_dom"/>
</dbReference>
<evidence type="ECO:0000313" key="5">
    <source>
        <dbReference type="EMBL" id="MDH1507137.1"/>
    </source>
</evidence>
<gene>
    <name evidence="5" type="ORF">N5I20_18990</name>
</gene>
<dbReference type="GO" id="GO:0032259">
    <property type="term" value="P:methylation"/>
    <property type="evidence" value="ECO:0007669"/>
    <property type="project" value="UniProtKB-KW"/>
</dbReference>
<evidence type="ECO:0000256" key="1">
    <source>
        <dbReference type="ARBA" id="ARBA00022603"/>
    </source>
</evidence>